<evidence type="ECO:0000313" key="3">
    <source>
        <dbReference type="Proteomes" id="UP000235392"/>
    </source>
</evidence>
<dbReference type="PANTHER" id="PTHR46169:SF15">
    <property type="entry name" value="INNER CENTROMERE PROTEIN A-LIKE ISOFORM X1-RELATED"/>
    <property type="match status" value="1"/>
</dbReference>
<evidence type="ECO:0000256" key="1">
    <source>
        <dbReference type="SAM" id="MobiDB-lite"/>
    </source>
</evidence>
<protein>
    <recommendedName>
        <fullName evidence="4">DUF659 domain-containing protein</fullName>
    </recommendedName>
</protein>
<dbReference type="GO" id="GO:0006357">
    <property type="term" value="P:regulation of transcription by RNA polymerase II"/>
    <property type="evidence" value="ECO:0007669"/>
    <property type="project" value="TreeGrafter"/>
</dbReference>
<accession>A0A2N5VLS3</accession>
<gene>
    <name evidence="2" type="ORF">PCASD_01101</name>
</gene>
<dbReference type="PANTHER" id="PTHR46169">
    <property type="entry name" value="DNA REPLICATION-RELATED ELEMENT FACTOR, ISOFORM A"/>
    <property type="match status" value="1"/>
</dbReference>
<dbReference type="AlphaFoldDB" id="A0A2N5VLS3"/>
<feature type="region of interest" description="Disordered" evidence="1">
    <location>
        <begin position="252"/>
        <end position="274"/>
    </location>
</feature>
<comment type="caution">
    <text evidence="2">The sequence shown here is derived from an EMBL/GenBank/DDBJ whole genome shotgun (WGS) entry which is preliminary data.</text>
</comment>
<name>A0A2N5VLS3_9BASI</name>
<dbReference type="InterPro" id="IPR052717">
    <property type="entry name" value="Vacuolar_transposase_reg"/>
</dbReference>
<reference evidence="2 3" key="1">
    <citation type="submission" date="2017-11" db="EMBL/GenBank/DDBJ databases">
        <title>De novo assembly and phasing of dikaryotic genomes from two isolates of Puccinia coronata f. sp. avenae, the causal agent of oat crown rust.</title>
        <authorList>
            <person name="Miller M.E."/>
            <person name="Zhang Y."/>
            <person name="Omidvar V."/>
            <person name="Sperschneider J."/>
            <person name="Schwessinger B."/>
            <person name="Raley C."/>
            <person name="Palmer J.M."/>
            <person name="Garnica D."/>
            <person name="Upadhyaya N."/>
            <person name="Rathjen J."/>
            <person name="Taylor J.M."/>
            <person name="Park R.F."/>
            <person name="Dodds P.N."/>
            <person name="Hirsch C.D."/>
            <person name="Kianian S.F."/>
            <person name="Figueroa M."/>
        </authorList>
    </citation>
    <scope>NUCLEOTIDE SEQUENCE [LARGE SCALE GENOMIC DNA]</scope>
    <source>
        <strain evidence="2">12SD80</strain>
    </source>
</reference>
<proteinExistence type="predicted"/>
<organism evidence="2 3">
    <name type="scientific">Puccinia coronata f. sp. avenae</name>
    <dbReference type="NCBI Taxonomy" id="200324"/>
    <lineage>
        <taxon>Eukaryota</taxon>
        <taxon>Fungi</taxon>
        <taxon>Dikarya</taxon>
        <taxon>Basidiomycota</taxon>
        <taxon>Pucciniomycotina</taxon>
        <taxon>Pucciniomycetes</taxon>
        <taxon>Pucciniales</taxon>
        <taxon>Pucciniaceae</taxon>
        <taxon>Puccinia</taxon>
    </lineage>
</organism>
<dbReference type="SUPFAM" id="SSF53098">
    <property type="entry name" value="Ribonuclease H-like"/>
    <property type="match status" value="1"/>
</dbReference>
<dbReference type="InterPro" id="IPR012337">
    <property type="entry name" value="RNaseH-like_sf"/>
</dbReference>
<dbReference type="EMBL" id="PGCI01000008">
    <property type="protein sequence ID" value="PLW50953.1"/>
    <property type="molecule type" value="Genomic_DNA"/>
</dbReference>
<evidence type="ECO:0000313" key="2">
    <source>
        <dbReference type="EMBL" id="PLW50953.1"/>
    </source>
</evidence>
<evidence type="ECO:0008006" key="4">
    <source>
        <dbReference type="Google" id="ProtNLM"/>
    </source>
</evidence>
<dbReference type="Proteomes" id="UP000235392">
    <property type="component" value="Unassembled WGS sequence"/>
</dbReference>
<dbReference type="GO" id="GO:0005634">
    <property type="term" value="C:nucleus"/>
    <property type="evidence" value="ECO:0007669"/>
    <property type="project" value="TreeGrafter"/>
</dbReference>
<sequence length="368" mass="41028">MLSAKTQTNRSLAGLGITGTGAIEPKEVPQLCAIWCAKAARPFSALVEASHQKILHPTVLKNLPTKKAVSKDIHLLSSAIQDSYQTTLQAHKGALYLGVDAWQSPNGFDILGVVIYRLKEEESGKFEIEAMPLDSVQLSQRHNGKYLAQTIQLVVEKFNIQNQICGIVSNNATNKKAMVKELKRLKWPRFKGKTEWIQCFAHVLNLIVQGILWPFGTHKKKESCDNNPLLVDCDASCEEDNLEGQILARGEEPAGLSEEELSNSDSIGKADHNDTESLVKEDIKNRSNEEAGDLYTSSSCKQSLAKFRAIAKKLQFSLNSKAKFVKICKEKGCDKPYSIERDVRTRWNSTNSQLKSIIRCEAAILEWQ</sequence>